<dbReference type="EMBL" id="BMDP01000002">
    <property type="protein sequence ID" value="GGI54733.1"/>
    <property type="molecule type" value="Genomic_DNA"/>
</dbReference>
<evidence type="ECO:0000313" key="1">
    <source>
        <dbReference type="EMBL" id="GGI54733.1"/>
    </source>
</evidence>
<evidence type="ECO:0000313" key="2">
    <source>
        <dbReference type="Proteomes" id="UP000627205"/>
    </source>
</evidence>
<keyword evidence="2" id="KW-1185">Reference proteome</keyword>
<proteinExistence type="predicted"/>
<name>A0A8J3F6E1_9BURK</name>
<reference evidence="1" key="1">
    <citation type="journal article" date="2014" name="Int. J. Syst. Evol. Microbiol.">
        <title>Complete genome sequence of Corynebacterium casei LMG S-19264T (=DSM 44701T), isolated from a smear-ripened cheese.</title>
        <authorList>
            <consortium name="US DOE Joint Genome Institute (JGI-PGF)"/>
            <person name="Walter F."/>
            <person name="Albersmeier A."/>
            <person name="Kalinowski J."/>
            <person name="Ruckert C."/>
        </authorList>
    </citation>
    <scope>NUCLEOTIDE SEQUENCE</scope>
    <source>
        <strain evidence="1">CCM 7664</strain>
    </source>
</reference>
<dbReference type="Proteomes" id="UP000627205">
    <property type="component" value="Unassembled WGS sequence"/>
</dbReference>
<reference evidence="1" key="2">
    <citation type="submission" date="2020-09" db="EMBL/GenBank/DDBJ databases">
        <authorList>
            <person name="Sun Q."/>
            <person name="Sedlacek I."/>
        </authorList>
    </citation>
    <scope>NUCLEOTIDE SEQUENCE</scope>
    <source>
        <strain evidence="1">CCM 7664</strain>
    </source>
</reference>
<accession>A0A8J3F6E1</accession>
<comment type="caution">
    <text evidence="1">The sequence shown here is derived from an EMBL/GenBank/DDBJ whole genome shotgun (WGS) entry which is preliminary data.</text>
</comment>
<dbReference type="AlphaFoldDB" id="A0A8J3F6E1"/>
<gene>
    <name evidence="1" type="ORF">GCM10011430_19070</name>
</gene>
<protein>
    <submittedName>
        <fullName evidence="1">Uncharacterized protein</fullName>
    </submittedName>
</protein>
<organism evidence="1 2">
    <name type="scientific">Oxalicibacterium solurbis</name>
    <dbReference type="NCBI Taxonomy" id="69280"/>
    <lineage>
        <taxon>Bacteria</taxon>
        <taxon>Pseudomonadati</taxon>
        <taxon>Pseudomonadota</taxon>
        <taxon>Betaproteobacteria</taxon>
        <taxon>Burkholderiales</taxon>
        <taxon>Oxalobacteraceae</taxon>
        <taxon>Oxalicibacterium</taxon>
    </lineage>
</organism>
<sequence>MQCLFIEGFANDEPAVRQAQMQQLRAAFCMGDFHRMLQEKHFRRRIERADPVTDAGGLRAQAAKAVRTFHLQIAEKRLASRSR</sequence>